<evidence type="ECO:0000256" key="2">
    <source>
        <dbReference type="ARBA" id="ARBA00006555"/>
    </source>
</evidence>
<protein>
    <recommendedName>
        <fullName evidence="12">TonB C-terminal domain-containing protein</fullName>
    </recommendedName>
</protein>
<sequence>MNQINSPYSIQSPLALKYWLGSSLATITAYTLMTLIILLLLNQHPIDIVNTSPNAPIVLEIAPLLTSIKHVQSTPHQENIKQLPPPLQIDKETPTPVLNIESLDKTAEVKTTDKLKKHIPTKQITSKILESHKEEQVKEQIQETSTNSQDFSIAETSLESAHQSEKTAAQNSGSSASHSATNTQWESFIMAKLQKLKRYPNFALRMNQEDTIIVQIALDSTGKVVSYKILKSSGYQSLDTEVKALIQRASPFIAPPTELIKNNKIEIVVPIEFFIKNS</sequence>
<evidence type="ECO:0000313" key="14">
    <source>
        <dbReference type="Proteomes" id="UP000490535"/>
    </source>
</evidence>
<feature type="domain" description="TonB C-terminal" evidence="12">
    <location>
        <begin position="184"/>
        <end position="278"/>
    </location>
</feature>
<comment type="caution">
    <text evidence="13">The sequence shown here is derived from an EMBL/GenBank/DDBJ whole genome shotgun (WGS) entry which is preliminary data.</text>
</comment>
<dbReference type="InterPro" id="IPR006260">
    <property type="entry name" value="TonB/TolA_C"/>
</dbReference>
<dbReference type="GO" id="GO:0055085">
    <property type="term" value="P:transmembrane transport"/>
    <property type="evidence" value="ECO:0007669"/>
    <property type="project" value="InterPro"/>
</dbReference>
<dbReference type="SUPFAM" id="SSF74653">
    <property type="entry name" value="TolA/TonB C-terminal domain"/>
    <property type="match status" value="1"/>
</dbReference>
<keyword evidence="7" id="KW-0653">Protein transport</keyword>
<dbReference type="PROSITE" id="PS52015">
    <property type="entry name" value="TONB_CTD"/>
    <property type="match status" value="1"/>
</dbReference>
<evidence type="ECO:0000259" key="12">
    <source>
        <dbReference type="PROSITE" id="PS52015"/>
    </source>
</evidence>
<accession>A0A833UUA6</accession>
<evidence type="ECO:0000256" key="11">
    <source>
        <dbReference type="SAM" id="Phobius"/>
    </source>
</evidence>
<keyword evidence="3" id="KW-0813">Transport</keyword>
<dbReference type="GO" id="GO:0098797">
    <property type="term" value="C:plasma membrane protein complex"/>
    <property type="evidence" value="ECO:0007669"/>
    <property type="project" value="TreeGrafter"/>
</dbReference>
<dbReference type="Pfam" id="PF03544">
    <property type="entry name" value="TonB_C"/>
    <property type="match status" value="1"/>
</dbReference>
<evidence type="ECO:0000256" key="3">
    <source>
        <dbReference type="ARBA" id="ARBA00022448"/>
    </source>
</evidence>
<dbReference type="PANTHER" id="PTHR33446:SF2">
    <property type="entry name" value="PROTEIN TONB"/>
    <property type="match status" value="1"/>
</dbReference>
<evidence type="ECO:0000256" key="4">
    <source>
        <dbReference type="ARBA" id="ARBA00022475"/>
    </source>
</evidence>
<evidence type="ECO:0000256" key="7">
    <source>
        <dbReference type="ARBA" id="ARBA00022927"/>
    </source>
</evidence>
<dbReference type="PANTHER" id="PTHR33446">
    <property type="entry name" value="PROTEIN TONB-RELATED"/>
    <property type="match status" value="1"/>
</dbReference>
<dbReference type="AlphaFoldDB" id="A0A833UUA6"/>
<name>A0A833UUA6_ACIBZ</name>
<feature type="transmembrane region" description="Helical" evidence="11">
    <location>
        <begin position="20"/>
        <end position="41"/>
    </location>
</feature>
<keyword evidence="5" id="KW-0997">Cell inner membrane</keyword>
<evidence type="ECO:0000256" key="8">
    <source>
        <dbReference type="ARBA" id="ARBA00022989"/>
    </source>
</evidence>
<feature type="region of interest" description="Disordered" evidence="10">
    <location>
        <begin position="156"/>
        <end position="181"/>
    </location>
</feature>
<dbReference type="GO" id="GO:0015031">
    <property type="term" value="P:protein transport"/>
    <property type="evidence" value="ECO:0007669"/>
    <property type="project" value="UniProtKB-KW"/>
</dbReference>
<dbReference type="InterPro" id="IPR051045">
    <property type="entry name" value="TonB-dependent_transducer"/>
</dbReference>
<dbReference type="InterPro" id="IPR037682">
    <property type="entry name" value="TonB_C"/>
</dbReference>
<comment type="similarity">
    <text evidence="2">Belongs to the TonB family.</text>
</comment>
<proteinExistence type="inferred from homology"/>
<dbReference type="EMBL" id="WNDP01000059">
    <property type="protein sequence ID" value="KAF1024524.1"/>
    <property type="molecule type" value="Genomic_DNA"/>
</dbReference>
<evidence type="ECO:0000256" key="1">
    <source>
        <dbReference type="ARBA" id="ARBA00004383"/>
    </source>
</evidence>
<dbReference type="NCBIfam" id="TIGR01352">
    <property type="entry name" value="tonB_Cterm"/>
    <property type="match status" value="1"/>
</dbReference>
<keyword evidence="6 11" id="KW-0812">Transmembrane</keyword>
<reference evidence="14" key="1">
    <citation type="journal article" date="2020" name="MBio">
        <title>Horizontal gene transfer to a defensive symbiont with a reduced genome amongst a multipartite beetle microbiome.</title>
        <authorList>
            <person name="Waterworth S.C."/>
            <person name="Florez L.V."/>
            <person name="Rees E.R."/>
            <person name="Hertweck C."/>
            <person name="Kaltenpoth M."/>
            <person name="Kwan J.C."/>
        </authorList>
    </citation>
    <scope>NUCLEOTIDE SEQUENCE [LARGE SCALE GENOMIC DNA]</scope>
</reference>
<evidence type="ECO:0000256" key="6">
    <source>
        <dbReference type="ARBA" id="ARBA00022692"/>
    </source>
</evidence>
<keyword evidence="4" id="KW-1003">Cell membrane</keyword>
<keyword evidence="8 11" id="KW-1133">Transmembrane helix</keyword>
<organism evidence="13 14">
    <name type="scientific">Acinetobacter bereziniae</name>
    <name type="common">Acinetobacter genomosp. 10</name>
    <dbReference type="NCBI Taxonomy" id="106648"/>
    <lineage>
        <taxon>Bacteria</taxon>
        <taxon>Pseudomonadati</taxon>
        <taxon>Pseudomonadota</taxon>
        <taxon>Gammaproteobacteria</taxon>
        <taxon>Moraxellales</taxon>
        <taxon>Moraxellaceae</taxon>
        <taxon>Acinetobacter</taxon>
    </lineage>
</organism>
<dbReference type="Gene3D" id="3.30.1150.10">
    <property type="match status" value="1"/>
</dbReference>
<evidence type="ECO:0000256" key="5">
    <source>
        <dbReference type="ARBA" id="ARBA00022519"/>
    </source>
</evidence>
<evidence type="ECO:0000256" key="9">
    <source>
        <dbReference type="ARBA" id="ARBA00023136"/>
    </source>
</evidence>
<evidence type="ECO:0000256" key="10">
    <source>
        <dbReference type="SAM" id="MobiDB-lite"/>
    </source>
</evidence>
<comment type="subcellular location">
    <subcellularLocation>
        <location evidence="1">Cell inner membrane</location>
        <topology evidence="1">Single-pass membrane protein</topology>
        <orientation evidence="1">Periplasmic side</orientation>
    </subcellularLocation>
</comment>
<keyword evidence="9 11" id="KW-0472">Membrane</keyword>
<gene>
    <name evidence="13" type="ORF">GAK29_02506</name>
</gene>
<evidence type="ECO:0000313" key="13">
    <source>
        <dbReference type="EMBL" id="KAF1024524.1"/>
    </source>
</evidence>
<dbReference type="GO" id="GO:0031992">
    <property type="term" value="F:energy transducer activity"/>
    <property type="evidence" value="ECO:0007669"/>
    <property type="project" value="TreeGrafter"/>
</dbReference>
<dbReference type="Proteomes" id="UP000490535">
    <property type="component" value="Unassembled WGS sequence"/>
</dbReference>